<protein>
    <submittedName>
        <fullName evidence="3">PPOX class F420-dependent oxidoreductase</fullName>
    </submittedName>
</protein>
<comment type="caution">
    <text evidence="3">The sequence shown here is derived from an EMBL/GenBank/DDBJ whole genome shotgun (WGS) entry which is preliminary data.</text>
</comment>
<keyword evidence="4" id="KW-1185">Reference proteome</keyword>
<dbReference type="Gene3D" id="2.30.110.10">
    <property type="entry name" value="Electron Transport, Fmn-binding Protein, Chain A"/>
    <property type="match status" value="1"/>
</dbReference>
<dbReference type="PANTHER" id="PTHR35176:SF6">
    <property type="entry name" value="HEME OXYGENASE HI_0854-RELATED"/>
    <property type="match status" value="1"/>
</dbReference>
<evidence type="ECO:0000313" key="3">
    <source>
        <dbReference type="EMBL" id="GLV60695.1"/>
    </source>
</evidence>
<dbReference type="RefSeq" id="WP_338257833.1">
    <property type="nucleotide sequence ID" value="NZ_BSRI01000002.1"/>
</dbReference>
<dbReference type="Pfam" id="PF01243">
    <property type="entry name" value="PNPOx_N"/>
    <property type="match status" value="1"/>
</dbReference>
<dbReference type="Proteomes" id="UP001344906">
    <property type="component" value="Unassembled WGS sequence"/>
</dbReference>
<keyword evidence="1" id="KW-0560">Oxidoreductase</keyword>
<accession>A0ABQ6G553</accession>
<feature type="domain" description="Pyridoxamine 5'-phosphate oxidase N-terminal" evidence="2">
    <location>
        <begin position="5"/>
        <end position="115"/>
    </location>
</feature>
<dbReference type="NCBIfam" id="TIGR04023">
    <property type="entry name" value="PPOX_MSMEG_5819"/>
    <property type="match status" value="1"/>
</dbReference>
<dbReference type="PANTHER" id="PTHR35176">
    <property type="entry name" value="HEME OXYGENASE HI_0854-RELATED"/>
    <property type="match status" value="1"/>
</dbReference>
<organism evidence="3 4">
    <name type="scientific">Dictyobacter halimunensis</name>
    <dbReference type="NCBI Taxonomy" id="3026934"/>
    <lineage>
        <taxon>Bacteria</taxon>
        <taxon>Bacillati</taxon>
        <taxon>Chloroflexota</taxon>
        <taxon>Ktedonobacteria</taxon>
        <taxon>Ktedonobacterales</taxon>
        <taxon>Dictyobacteraceae</taxon>
        <taxon>Dictyobacter</taxon>
    </lineage>
</organism>
<dbReference type="InterPro" id="IPR024031">
    <property type="entry name" value="MSMEG_5819/OxyR"/>
</dbReference>
<evidence type="ECO:0000259" key="2">
    <source>
        <dbReference type="Pfam" id="PF01243"/>
    </source>
</evidence>
<proteinExistence type="predicted"/>
<reference evidence="3 4" key="1">
    <citation type="submission" date="2023-02" db="EMBL/GenBank/DDBJ databases">
        <title>Dictyobacter halimunensis sp. nov., a new member of the class Ktedonobacteria from forest soil in a geothermal area.</title>
        <authorList>
            <person name="Rachmania M.K."/>
            <person name="Ningsih F."/>
            <person name="Sakai Y."/>
            <person name="Yabe S."/>
            <person name="Yokota A."/>
            <person name="Sjamsuridzal W."/>
        </authorList>
    </citation>
    <scope>NUCLEOTIDE SEQUENCE [LARGE SCALE GENOMIC DNA]</scope>
    <source>
        <strain evidence="3 4">S3.2.2.5</strain>
    </source>
</reference>
<dbReference type="InterPro" id="IPR052019">
    <property type="entry name" value="F420H2_bilvrd_red/Heme_oxyg"/>
</dbReference>
<dbReference type="SUPFAM" id="SSF50475">
    <property type="entry name" value="FMN-binding split barrel"/>
    <property type="match status" value="1"/>
</dbReference>
<evidence type="ECO:0000256" key="1">
    <source>
        <dbReference type="ARBA" id="ARBA00023002"/>
    </source>
</evidence>
<dbReference type="EMBL" id="BSRI01000002">
    <property type="protein sequence ID" value="GLV60695.1"/>
    <property type="molecule type" value="Genomic_DNA"/>
</dbReference>
<name>A0ABQ6G553_9CHLR</name>
<evidence type="ECO:0000313" key="4">
    <source>
        <dbReference type="Proteomes" id="UP001344906"/>
    </source>
</evidence>
<gene>
    <name evidence="3" type="ORF">KDH_75140</name>
</gene>
<dbReference type="InterPro" id="IPR012349">
    <property type="entry name" value="Split_barrel_FMN-bd"/>
</dbReference>
<dbReference type="InterPro" id="IPR011576">
    <property type="entry name" value="Pyridox_Oxase_N"/>
</dbReference>
<sequence length="132" mass="14536">MSKFTEAELAYLKSQKLGRLGTVNKRGEPQVAAVGFRYNEELDSIDIGGYNMETSQKYRNVARNGLASFLVDDVLPPWKTRSLEIRGRAEAVPDGNPVGPAGVSSALIRITPTRIIFWDASVEPQVGSRRDV</sequence>